<dbReference type="OrthoDB" id="5220at2"/>
<reference evidence="3" key="1">
    <citation type="submission" date="2018-05" db="EMBL/GenBank/DDBJ databases">
        <title>Complete Genome Sequence of Methylobacterium sp. 17SD2-17.</title>
        <authorList>
            <person name="Srinivasan S."/>
        </authorList>
    </citation>
    <scope>NUCLEOTIDE SEQUENCE [LARGE SCALE GENOMIC DNA]</scope>
    <source>
        <strain evidence="3">17SD2-17</strain>
    </source>
</reference>
<gene>
    <name evidence="2" type="ORF">DK389_24920</name>
</gene>
<feature type="region of interest" description="Disordered" evidence="1">
    <location>
        <begin position="134"/>
        <end position="188"/>
    </location>
</feature>
<dbReference type="AlphaFoldDB" id="A0A2U8WC09"/>
<sequence>MAYLGNTFDPADVPEDERSFEPMPEGDYNVQIVESEIAATKNGGDMLKLTLEVIDGQFANRKVWDNLNIRNSNPTAQQIAQRALADICTATGTGPITDSEDLHFKPFVATLKIEPPRTVGDKTYDARNAVKRYKARGGQPPAGKAAPQRQSAQSSGAARPSGGGTGSRPWTARQNEAARSQQHDDIPF</sequence>
<dbReference type="RefSeq" id="WP_109893660.1">
    <property type="nucleotide sequence ID" value="NZ_CP029550.1"/>
</dbReference>
<name>A0A2U8WC09_9HYPH</name>
<accession>A0A2U8WC09</accession>
<evidence type="ECO:0000256" key="1">
    <source>
        <dbReference type="SAM" id="MobiDB-lite"/>
    </source>
</evidence>
<protein>
    <recommendedName>
        <fullName evidence="4">DUF669 domain-containing protein</fullName>
    </recommendedName>
</protein>
<evidence type="ECO:0008006" key="4">
    <source>
        <dbReference type="Google" id="ProtNLM"/>
    </source>
</evidence>
<evidence type="ECO:0000313" key="3">
    <source>
        <dbReference type="Proteomes" id="UP000245926"/>
    </source>
</evidence>
<dbReference type="KEGG" id="mets:DK389_24920"/>
<organism evidence="2 3">
    <name type="scientific">Methylobacterium durans</name>
    <dbReference type="NCBI Taxonomy" id="2202825"/>
    <lineage>
        <taxon>Bacteria</taxon>
        <taxon>Pseudomonadati</taxon>
        <taxon>Pseudomonadota</taxon>
        <taxon>Alphaproteobacteria</taxon>
        <taxon>Hyphomicrobiales</taxon>
        <taxon>Methylobacteriaceae</taxon>
        <taxon>Methylobacterium</taxon>
    </lineage>
</organism>
<dbReference type="Proteomes" id="UP000245926">
    <property type="component" value="Chromosome"/>
</dbReference>
<dbReference type="EMBL" id="CP029550">
    <property type="protein sequence ID" value="AWN43141.1"/>
    <property type="molecule type" value="Genomic_DNA"/>
</dbReference>
<dbReference type="Pfam" id="PF05037">
    <property type="entry name" value="DUF669"/>
    <property type="match status" value="1"/>
</dbReference>
<feature type="region of interest" description="Disordered" evidence="1">
    <location>
        <begin position="1"/>
        <end position="24"/>
    </location>
</feature>
<evidence type="ECO:0000313" key="2">
    <source>
        <dbReference type="EMBL" id="AWN43141.1"/>
    </source>
</evidence>
<proteinExistence type="predicted"/>
<dbReference type="InterPro" id="IPR007731">
    <property type="entry name" value="DUF669"/>
</dbReference>
<keyword evidence="3" id="KW-1185">Reference proteome</keyword>